<feature type="compositionally biased region" description="Low complexity" evidence="2">
    <location>
        <begin position="256"/>
        <end position="303"/>
    </location>
</feature>
<feature type="compositionally biased region" description="Low complexity" evidence="2">
    <location>
        <begin position="76"/>
        <end position="102"/>
    </location>
</feature>
<feature type="compositionally biased region" description="Low complexity" evidence="2">
    <location>
        <begin position="172"/>
        <end position="203"/>
    </location>
</feature>
<dbReference type="EMBL" id="LHPF02000095">
    <property type="protein sequence ID" value="PSC67141.1"/>
    <property type="molecule type" value="Genomic_DNA"/>
</dbReference>
<reference evidence="4 5" key="1">
    <citation type="journal article" date="2018" name="Plant J.">
        <title>Genome sequences of Chlorella sorokiniana UTEX 1602 and Micractinium conductrix SAG 241.80: implications to maltose excretion by a green alga.</title>
        <authorList>
            <person name="Arriola M.B."/>
            <person name="Velmurugan N."/>
            <person name="Zhang Y."/>
            <person name="Plunkett M.H."/>
            <person name="Hondzo H."/>
            <person name="Barney B.M."/>
        </authorList>
    </citation>
    <scope>NUCLEOTIDE SEQUENCE [LARGE SCALE GENOMIC DNA]</scope>
    <source>
        <strain evidence="4 5">SAG 241.80</strain>
    </source>
</reference>
<organism evidence="4 5">
    <name type="scientific">Micractinium conductrix</name>
    <dbReference type="NCBI Taxonomy" id="554055"/>
    <lineage>
        <taxon>Eukaryota</taxon>
        <taxon>Viridiplantae</taxon>
        <taxon>Chlorophyta</taxon>
        <taxon>core chlorophytes</taxon>
        <taxon>Trebouxiophyceae</taxon>
        <taxon>Chlorellales</taxon>
        <taxon>Chlorellaceae</taxon>
        <taxon>Chlorella clade</taxon>
        <taxon>Micractinium</taxon>
    </lineage>
</organism>
<feature type="compositionally biased region" description="Basic residues" evidence="2">
    <location>
        <begin position="617"/>
        <end position="628"/>
    </location>
</feature>
<dbReference type="PANTHER" id="PTHR10763:SF26">
    <property type="entry name" value="CELL DIVISION CONTROL PROTEIN 6 HOMOLOG"/>
    <property type="match status" value="1"/>
</dbReference>
<dbReference type="GO" id="GO:0006270">
    <property type="term" value="P:DNA replication initiation"/>
    <property type="evidence" value="ECO:0007669"/>
    <property type="project" value="TreeGrafter"/>
</dbReference>
<dbReference type="SMART" id="SM00382">
    <property type="entry name" value="AAA"/>
    <property type="match status" value="1"/>
</dbReference>
<evidence type="ECO:0000256" key="1">
    <source>
        <dbReference type="ARBA" id="ARBA00022705"/>
    </source>
</evidence>
<feature type="region of interest" description="Disordered" evidence="2">
    <location>
        <begin position="1"/>
        <end position="368"/>
    </location>
</feature>
<dbReference type="AlphaFoldDB" id="A0A2P6UZ75"/>
<feature type="compositionally biased region" description="Low complexity" evidence="2">
    <location>
        <begin position="913"/>
        <end position="923"/>
    </location>
</feature>
<dbReference type="InterPro" id="IPR003593">
    <property type="entry name" value="AAA+_ATPase"/>
</dbReference>
<dbReference type="Proteomes" id="UP000239649">
    <property type="component" value="Unassembled WGS sequence"/>
</dbReference>
<sequence>MAQTRSKTPKVSATAAMELDGQRGEEEEVESPPPAGRGGTGKALQGRKQGVINKFTSAVRKVGRNLKRGNATVTTPRAGSKAAAQAAAPTGGKAAQAAAAPSGGRGRKRAAHGDEQENQAQNGEVQEQQPPAKRTRSSSATPAPAAAAPAPAARTAGGGSGCKPAAGKRGKAAAVQEEQPEAAEALQQQLEQQAAAVPAAAAARPHLARMQSEPSLMSIGPQPSQSLHESILKSPTPPRRATKKTQSTANVGALLAAAAGAPVPAAEAEAVDQPAPQQQQQQQQAVEPVAAQQPAGPAAAGEQQPERTGSTPLDPAAAQRQRTSPDTQQAAGAAAGGTSPQRRSPRKATPPDAAVEGGSPGASTAAPQPQAVVSAAAAAEVAAEAAAAAAQWWDPLDAEKVRAVKAALHISAYTRGAIPACREKQASCVGGWLGAGLEKRRGGSMYLSGLPGTGKSLTAHEVVRQCWRGGNPALAAIAAAGGEMAAAAAEAAAAQAAAPPLDPPPALISINCMSLTDPKQVVERILLGWQMACAAQHPESLLAAGEDSILYPAAAEGGAAGAARGGTAGIRRRSLEDDPLAALQRVVLAPMPPSSAAGAAGGTAGAEEKGAEEKPARARGRKGSKRKSGGGAAKRGAAKKGGGGGGAGGSRGMLVVVLDELDSLLVGKAGEELVEGLFALAHAPGSRLLLLGIANSIDLVQQLMRPGGSLHRLNLRPAHELFPAYQRQQFSQVLHQRLAPLPGPVFEPNSIELCSRKMANGNGDMRRALEACTLALKLCTDEAAEAAAEAAAQQAAQQVAQQPGKRGVGMRQMAAALSRVTGGIGINNDNVKAIKAMPPQQQLLMATIGKLLGNMMCSRGIPLRKPAPLPIPGSSRKAGGGTAAASHARAAFMSPTHSASSSRARGGLMSPTNSVNSRRSGGSVLSGGGMASGLPRSREVLQGQLQEAFAGLCRSVGLEGYAGEDFGTACDGLQDRGLIGLAPAKEHRWRRVTLRVPEDDIMLALADVRVLKNVVGA</sequence>
<evidence type="ECO:0000313" key="5">
    <source>
        <dbReference type="Proteomes" id="UP000239649"/>
    </source>
</evidence>
<dbReference type="InterPro" id="IPR027417">
    <property type="entry name" value="P-loop_NTPase"/>
</dbReference>
<feature type="compositionally biased region" description="Polar residues" evidence="2">
    <location>
        <begin position="320"/>
        <end position="329"/>
    </location>
</feature>
<dbReference type="OrthoDB" id="1926878at2759"/>
<keyword evidence="5" id="KW-1185">Reference proteome</keyword>
<dbReference type="InterPro" id="IPR050311">
    <property type="entry name" value="ORC1/CDC6"/>
</dbReference>
<feature type="compositionally biased region" description="Low complexity" evidence="2">
    <location>
        <begin position="137"/>
        <end position="155"/>
    </location>
</feature>
<dbReference type="Gene3D" id="1.10.8.60">
    <property type="match status" value="1"/>
</dbReference>
<feature type="compositionally biased region" description="Polar residues" evidence="2">
    <location>
        <begin position="1"/>
        <end position="11"/>
    </location>
</feature>
<accession>A0A2P6UZ75</accession>
<dbReference type="GO" id="GO:0051301">
    <property type="term" value="P:cell division"/>
    <property type="evidence" value="ECO:0007669"/>
    <property type="project" value="UniProtKB-KW"/>
</dbReference>
<proteinExistence type="predicted"/>
<evidence type="ECO:0000259" key="3">
    <source>
        <dbReference type="SMART" id="SM00382"/>
    </source>
</evidence>
<gene>
    <name evidence="4" type="ORF">C2E20_9164</name>
</gene>
<evidence type="ECO:0000313" key="4">
    <source>
        <dbReference type="EMBL" id="PSC67141.1"/>
    </source>
</evidence>
<dbReference type="GO" id="GO:0003688">
    <property type="term" value="F:DNA replication origin binding"/>
    <property type="evidence" value="ECO:0007669"/>
    <property type="project" value="TreeGrafter"/>
</dbReference>
<feature type="region of interest" description="Disordered" evidence="2">
    <location>
        <begin position="593"/>
        <end position="648"/>
    </location>
</feature>
<evidence type="ECO:0000256" key="2">
    <source>
        <dbReference type="SAM" id="MobiDB-lite"/>
    </source>
</evidence>
<feature type="region of interest" description="Disordered" evidence="2">
    <location>
        <begin position="894"/>
        <end position="929"/>
    </location>
</feature>
<keyword evidence="1" id="KW-0235">DNA replication</keyword>
<feature type="compositionally biased region" description="Polar residues" evidence="2">
    <location>
        <begin position="118"/>
        <end position="129"/>
    </location>
</feature>
<dbReference type="PANTHER" id="PTHR10763">
    <property type="entry name" value="CELL DIVISION CONTROL PROTEIN 6-RELATED"/>
    <property type="match status" value="1"/>
</dbReference>
<dbReference type="GO" id="GO:0005634">
    <property type="term" value="C:nucleus"/>
    <property type="evidence" value="ECO:0007669"/>
    <property type="project" value="TreeGrafter"/>
</dbReference>
<comment type="caution">
    <text evidence="4">The sequence shown here is derived from an EMBL/GenBank/DDBJ whole genome shotgun (WGS) entry which is preliminary data.</text>
</comment>
<dbReference type="GO" id="GO:0033314">
    <property type="term" value="P:mitotic DNA replication checkpoint signaling"/>
    <property type="evidence" value="ECO:0007669"/>
    <property type="project" value="TreeGrafter"/>
</dbReference>
<protein>
    <submittedName>
        <fullName evidence="4">Cell division control 6-like protein</fullName>
    </submittedName>
</protein>
<dbReference type="SUPFAM" id="SSF52540">
    <property type="entry name" value="P-loop containing nucleoside triphosphate hydrolases"/>
    <property type="match status" value="1"/>
</dbReference>
<feature type="compositionally biased region" description="Basic and acidic residues" evidence="2">
    <location>
        <begin position="606"/>
        <end position="616"/>
    </location>
</feature>
<feature type="compositionally biased region" description="Gly residues" evidence="2">
    <location>
        <begin position="629"/>
        <end position="648"/>
    </location>
</feature>
<dbReference type="STRING" id="554055.A0A2P6UZ75"/>
<name>A0A2P6UZ75_9CHLO</name>
<dbReference type="Gene3D" id="3.40.50.300">
    <property type="entry name" value="P-loop containing nucleotide triphosphate hydrolases"/>
    <property type="match status" value="2"/>
</dbReference>
<feature type="domain" description="AAA+ ATPase" evidence="3">
    <location>
        <begin position="441"/>
        <end position="703"/>
    </location>
</feature>